<proteinExistence type="inferred from homology"/>
<gene>
    <name evidence="2" type="ORF">JCM21738_1942</name>
</gene>
<name>W4RMR1_9BACI</name>
<reference evidence="2 3" key="1">
    <citation type="submission" date="2013-12" db="EMBL/GenBank/DDBJ databases">
        <title>NBRP : Genome information of microbial organism related human and environment.</title>
        <authorList>
            <person name="Hattori M."/>
            <person name="Oshima K."/>
            <person name="Inaba H."/>
            <person name="Suda W."/>
            <person name="Sakamoto M."/>
            <person name="Iino T."/>
            <person name="Kitahara M."/>
            <person name="Oshida Y."/>
            <person name="Iida T."/>
            <person name="Kudo T."/>
            <person name="Itoh T."/>
            <person name="Ahmed I."/>
            <person name="Ohkuma M."/>
        </authorList>
    </citation>
    <scope>NUCLEOTIDE SEQUENCE [LARGE SCALE GENOMIC DNA]</scope>
    <source>
        <strain evidence="2 3">JCM 21738</strain>
    </source>
</reference>
<dbReference type="HAMAP" id="MF_01860">
    <property type="entry name" value="UPF0736"/>
    <property type="match status" value="1"/>
</dbReference>
<dbReference type="EMBL" id="BAUW01000017">
    <property type="protein sequence ID" value="GAE45168.1"/>
    <property type="molecule type" value="Genomic_DNA"/>
</dbReference>
<dbReference type="InterPro" id="IPR020909">
    <property type="entry name" value="UPF0736"/>
</dbReference>
<dbReference type="AlphaFoldDB" id="W4RMR1"/>
<dbReference type="Proteomes" id="UP000018949">
    <property type="component" value="Unassembled WGS sequence"/>
</dbReference>
<evidence type="ECO:0000313" key="2">
    <source>
        <dbReference type="EMBL" id="GAE45168.1"/>
    </source>
</evidence>
<accession>W4RMR1</accession>
<dbReference type="Pfam" id="PF12227">
    <property type="entry name" value="DUF3603"/>
    <property type="match status" value="1"/>
</dbReference>
<comment type="similarity">
    <text evidence="1">Belongs to the UPF0736 family.</text>
</comment>
<organism evidence="2 3">
    <name type="scientific">Mesobacillus boroniphilus JCM 21738</name>
    <dbReference type="NCBI Taxonomy" id="1294265"/>
    <lineage>
        <taxon>Bacteria</taxon>
        <taxon>Bacillati</taxon>
        <taxon>Bacillota</taxon>
        <taxon>Bacilli</taxon>
        <taxon>Bacillales</taxon>
        <taxon>Bacillaceae</taxon>
        <taxon>Mesobacillus</taxon>
    </lineage>
</organism>
<sequence length="266" mass="32086">MMPILMDKQFLEVRGYKIMLYLHDVWVNWFEGEENGYNVCHFHEWRKDDGVELLDQVPLLKIDHLLFNYIENDLSELPQQLLDDIYRKAYLRKNHERTQLDYCFVVSDGTGILAVDTIGYNIPIRKSRLIPRQEQLVYEMIENQDTIQYGFNDQSALKDFHILSPSPDLMRGLTRKERQLKQLLFMAMDQLSSSKNVAEVRYWFTEWKPELYEEIQRLGFEEVWEQLYEETKFGWSHKHEKFCENIIKGQSFFEKLWEMEHGPKVN</sequence>
<evidence type="ECO:0000313" key="3">
    <source>
        <dbReference type="Proteomes" id="UP000018949"/>
    </source>
</evidence>
<keyword evidence="3" id="KW-1185">Reference proteome</keyword>
<comment type="caution">
    <text evidence="2">The sequence shown here is derived from an EMBL/GenBank/DDBJ whole genome shotgun (WGS) entry which is preliminary data.</text>
</comment>
<protein>
    <recommendedName>
        <fullName evidence="1">UPF0736 protein JCM21738_1942</fullName>
    </recommendedName>
</protein>
<dbReference type="eggNOG" id="ENOG502Z8PJ">
    <property type="taxonomic scope" value="Bacteria"/>
</dbReference>
<evidence type="ECO:0000256" key="1">
    <source>
        <dbReference type="HAMAP-Rule" id="MF_01860"/>
    </source>
</evidence>